<dbReference type="AlphaFoldDB" id="A0A3T1CJ98"/>
<keyword evidence="2" id="KW-1185">Reference proteome</keyword>
<dbReference type="Pfam" id="PF09601">
    <property type="entry name" value="DUF2459"/>
    <property type="match status" value="1"/>
</dbReference>
<reference evidence="1 2" key="1">
    <citation type="submission" date="2019-01" db="EMBL/GenBank/DDBJ databases">
        <title>Complete genome sequence of Erythrobacter flavus KJ5.</title>
        <authorList>
            <person name="Kanesaki Y."/>
            <person name="Brotosudarmo T."/>
            <person name="Moriuchi R."/>
            <person name="Awai K."/>
        </authorList>
    </citation>
    <scope>NUCLEOTIDE SEQUENCE [LARGE SCALE GENOMIC DNA]</scope>
    <source>
        <strain evidence="1 2">KJ5</strain>
    </source>
</reference>
<organism evidence="1 2">
    <name type="scientific">Qipengyuania flava</name>
    <dbReference type="NCBI Taxonomy" id="192812"/>
    <lineage>
        <taxon>Bacteria</taxon>
        <taxon>Pseudomonadati</taxon>
        <taxon>Pseudomonadota</taxon>
        <taxon>Alphaproteobacteria</taxon>
        <taxon>Sphingomonadales</taxon>
        <taxon>Erythrobacteraceae</taxon>
        <taxon>Qipengyuania</taxon>
    </lineage>
</organism>
<dbReference type="Proteomes" id="UP000290057">
    <property type="component" value="Chromosome"/>
</dbReference>
<evidence type="ECO:0000313" key="2">
    <source>
        <dbReference type="Proteomes" id="UP000290057"/>
    </source>
</evidence>
<gene>
    <name evidence="1" type="ORF">EKJ_19130</name>
</gene>
<protein>
    <recommendedName>
        <fullName evidence="3">DUF2459 domain-containing protein</fullName>
    </recommendedName>
</protein>
<sequence>MIRWRRWLTTLVALPPAALALFLLAAWIGSSLPRNADWTPPAAGITIMVETNGIHTGIVMPVNTRVKDWRETFPSAGRPRADGKMPTHVAIGWGEKEVFLNTPTWADLEPRTALRIALQGGDGLMRVGHYVHPAPSEYHRPLRLRPAEYARLVERIEAALPPLAPGETRRTYRSFEPGARNYDALGRYTLANTCNQWVGDTLAHAGIAMGRWTPLAGGVMKWVPEPGLDSQSIAAFGRDAGTGARAAS</sequence>
<dbReference type="InterPro" id="IPR011727">
    <property type="entry name" value="CHP02117"/>
</dbReference>
<evidence type="ECO:0000313" key="1">
    <source>
        <dbReference type="EMBL" id="BBI21066.1"/>
    </source>
</evidence>
<dbReference type="EMBL" id="AP019389">
    <property type="protein sequence ID" value="BBI21066.1"/>
    <property type="molecule type" value="Genomic_DNA"/>
</dbReference>
<name>A0A3T1CJ98_9SPHN</name>
<accession>A0A3T1CJ98</accession>
<evidence type="ECO:0008006" key="3">
    <source>
        <dbReference type="Google" id="ProtNLM"/>
    </source>
</evidence>
<proteinExistence type="predicted"/>